<sequence>MSALTVLNISVAIHICVTGAWFRTRQETRISDPGSESLDGLATQVAMGQGNRTDHETFRKKYIYFCYVHVHWGRSDVVVRLLASNRSEPGSIPGVVFPGISRVGIAPDDASGRWGFSRGSPVSLTLAFRRFFHARLRSSSQALKTSMLESPLNLSASAPLTLRVNYAHVLHSFSRPASVIRIADDADCRLTNVSVFPRRRKQKQVVASVVVDPPVRRRGGLTLQGVGGSHSFCITTLVPLSPASLSASFSTLPTPGSITRGRLAESRLADSTRSHGTRTSTPDEGECCPGALAVRGAGSSKGCKWRS</sequence>
<evidence type="ECO:0000313" key="4">
    <source>
        <dbReference type="Proteomes" id="UP001159363"/>
    </source>
</evidence>
<comment type="caution">
    <text evidence="3">The sequence shown here is derived from an EMBL/GenBank/DDBJ whole genome shotgun (WGS) entry which is preliminary data.</text>
</comment>
<name>A0ABQ9GQA4_9NEOP</name>
<reference evidence="3 4" key="1">
    <citation type="submission" date="2023-02" db="EMBL/GenBank/DDBJ databases">
        <title>LHISI_Scaffold_Assembly.</title>
        <authorList>
            <person name="Stuart O.P."/>
            <person name="Cleave R."/>
            <person name="Magrath M.J.L."/>
            <person name="Mikheyev A.S."/>
        </authorList>
    </citation>
    <scope>NUCLEOTIDE SEQUENCE [LARGE SCALE GENOMIC DNA]</scope>
    <source>
        <strain evidence="3">Daus_M_001</strain>
        <tissue evidence="3">Leg muscle</tissue>
    </source>
</reference>
<gene>
    <name evidence="3" type="ORF">PR048_025042</name>
</gene>
<dbReference type="Proteomes" id="UP001159363">
    <property type="component" value="Chromosome 9"/>
</dbReference>
<proteinExistence type="predicted"/>
<keyword evidence="2" id="KW-0732">Signal</keyword>
<dbReference type="EMBL" id="JARBHB010000010">
    <property type="protein sequence ID" value="KAJ8874200.1"/>
    <property type="molecule type" value="Genomic_DNA"/>
</dbReference>
<evidence type="ECO:0008006" key="5">
    <source>
        <dbReference type="Google" id="ProtNLM"/>
    </source>
</evidence>
<protein>
    <recommendedName>
        <fullName evidence="5">Secreted protein</fullName>
    </recommendedName>
</protein>
<evidence type="ECO:0000313" key="3">
    <source>
        <dbReference type="EMBL" id="KAJ8874200.1"/>
    </source>
</evidence>
<evidence type="ECO:0000256" key="2">
    <source>
        <dbReference type="SAM" id="SignalP"/>
    </source>
</evidence>
<feature type="chain" id="PRO_5046581127" description="Secreted protein" evidence="2">
    <location>
        <begin position="20"/>
        <end position="307"/>
    </location>
</feature>
<evidence type="ECO:0000256" key="1">
    <source>
        <dbReference type="SAM" id="MobiDB-lite"/>
    </source>
</evidence>
<feature type="signal peptide" evidence="2">
    <location>
        <begin position="1"/>
        <end position="19"/>
    </location>
</feature>
<organism evidence="3 4">
    <name type="scientific">Dryococelus australis</name>
    <dbReference type="NCBI Taxonomy" id="614101"/>
    <lineage>
        <taxon>Eukaryota</taxon>
        <taxon>Metazoa</taxon>
        <taxon>Ecdysozoa</taxon>
        <taxon>Arthropoda</taxon>
        <taxon>Hexapoda</taxon>
        <taxon>Insecta</taxon>
        <taxon>Pterygota</taxon>
        <taxon>Neoptera</taxon>
        <taxon>Polyneoptera</taxon>
        <taxon>Phasmatodea</taxon>
        <taxon>Verophasmatodea</taxon>
        <taxon>Anareolatae</taxon>
        <taxon>Phasmatidae</taxon>
        <taxon>Eurycanthinae</taxon>
        <taxon>Dryococelus</taxon>
    </lineage>
</organism>
<keyword evidence="4" id="KW-1185">Reference proteome</keyword>
<accession>A0ABQ9GQA4</accession>
<feature type="region of interest" description="Disordered" evidence="1">
    <location>
        <begin position="266"/>
        <end position="287"/>
    </location>
</feature>